<evidence type="ECO:0000259" key="20">
    <source>
        <dbReference type="PROSITE" id="PS50172"/>
    </source>
</evidence>
<evidence type="ECO:0000256" key="18">
    <source>
        <dbReference type="SAM" id="MobiDB-lite"/>
    </source>
</evidence>
<evidence type="ECO:0000256" key="10">
    <source>
        <dbReference type="ARBA" id="ARBA00022842"/>
    </source>
</evidence>
<dbReference type="InterPro" id="IPR016059">
    <property type="entry name" value="DNA_ligase_ATP-dep_CS"/>
</dbReference>
<dbReference type="Pfam" id="PF04679">
    <property type="entry name" value="DNA_ligase_A_C"/>
    <property type="match status" value="1"/>
</dbReference>
<feature type="region of interest" description="Disordered" evidence="18">
    <location>
        <begin position="1"/>
        <end position="21"/>
    </location>
</feature>
<dbReference type="Proteomes" id="UP000054321">
    <property type="component" value="Unassembled WGS sequence"/>
</dbReference>
<evidence type="ECO:0000256" key="17">
    <source>
        <dbReference type="RuleBase" id="RU004196"/>
    </source>
</evidence>
<dbReference type="CDD" id="cd07968">
    <property type="entry name" value="OBF_DNA_ligase_IV"/>
    <property type="match status" value="1"/>
</dbReference>
<dbReference type="SUPFAM" id="SSF56091">
    <property type="entry name" value="DNA ligase/mRNA capping enzyme, catalytic domain"/>
    <property type="match status" value="1"/>
</dbReference>
<dbReference type="GO" id="GO:0046872">
    <property type="term" value="F:metal ion binding"/>
    <property type="evidence" value="ECO:0007669"/>
    <property type="project" value="UniProtKB-KW"/>
</dbReference>
<evidence type="ECO:0000256" key="4">
    <source>
        <dbReference type="ARBA" id="ARBA00022598"/>
    </source>
</evidence>
<dbReference type="AlphaFoldDB" id="A0A0C3D159"/>
<dbReference type="OrthoDB" id="151490at2759"/>
<evidence type="ECO:0000256" key="5">
    <source>
        <dbReference type="ARBA" id="ARBA00022723"/>
    </source>
</evidence>
<dbReference type="CDD" id="cd17722">
    <property type="entry name" value="BRCT_DNA_ligase_IV_rpt1"/>
    <property type="match status" value="1"/>
</dbReference>
<dbReference type="FunFam" id="3.30.470.30:FF:000013">
    <property type="entry name" value="DNA ligase"/>
    <property type="match status" value="1"/>
</dbReference>
<dbReference type="GO" id="GO:0006303">
    <property type="term" value="P:double-strand break repair via nonhomologous end joining"/>
    <property type="evidence" value="ECO:0007669"/>
    <property type="project" value="TreeGrafter"/>
</dbReference>
<keyword evidence="10" id="KW-0460">Magnesium</keyword>
<name>A0A0C3D159_OIDMZ</name>
<dbReference type="Gene3D" id="3.30.470.30">
    <property type="entry name" value="DNA ligase/mRNA capping enzyme"/>
    <property type="match status" value="1"/>
</dbReference>
<evidence type="ECO:0000313" key="22">
    <source>
        <dbReference type="Proteomes" id="UP000054321"/>
    </source>
</evidence>
<dbReference type="GO" id="GO:0005730">
    <property type="term" value="C:nucleolus"/>
    <property type="evidence" value="ECO:0007669"/>
    <property type="project" value="EnsemblFungi"/>
</dbReference>
<organism evidence="21 22">
    <name type="scientific">Oidiodendron maius (strain Zn)</name>
    <dbReference type="NCBI Taxonomy" id="913774"/>
    <lineage>
        <taxon>Eukaryota</taxon>
        <taxon>Fungi</taxon>
        <taxon>Dikarya</taxon>
        <taxon>Ascomycota</taxon>
        <taxon>Pezizomycotina</taxon>
        <taxon>Leotiomycetes</taxon>
        <taxon>Leotiomycetes incertae sedis</taxon>
        <taxon>Myxotrichaceae</taxon>
        <taxon>Oidiodendron</taxon>
    </lineage>
</organism>
<keyword evidence="9 16" id="KW-0067">ATP-binding</keyword>
<dbReference type="InterPro" id="IPR012309">
    <property type="entry name" value="DNA_ligase_ATP-dep_C"/>
</dbReference>
<dbReference type="GO" id="GO:0000785">
    <property type="term" value="C:chromatin"/>
    <property type="evidence" value="ECO:0007669"/>
    <property type="project" value="EnsemblFungi"/>
</dbReference>
<reference evidence="22" key="2">
    <citation type="submission" date="2015-01" db="EMBL/GenBank/DDBJ databases">
        <title>Evolutionary Origins and Diversification of the Mycorrhizal Mutualists.</title>
        <authorList>
            <consortium name="DOE Joint Genome Institute"/>
            <consortium name="Mycorrhizal Genomics Consortium"/>
            <person name="Kohler A."/>
            <person name="Kuo A."/>
            <person name="Nagy L.G."/>
            <person name="Floudas D."/>
            <person name="Copeland A."/>
            <person name="Barry K.W."/>
            <person name="Cichocki N."/>
            <person name="Veneault-Fourrey C."/>
            <person name="LaButti K."/>
            <person name="Lindquist E.A."/>
            <person name="Lipzen A."/>
            <person name="Lundell T."/>
            <person name="Morin E."/>
            <person name="Murat C."/>
            <person name="Riley R."/>
            <person name="Ohm R."/>
            <person name="Sun H."/>
            <person name="Tunlid A."/>
            <person name="Henrissat B."/>
            <person name="Grigoriev I.V."/>
            <person name="Hibbett D.S."/>
            <person name="Martin F."/>
        </authorList>
    </citation>
    <scope>NUCLEOTIDE SEQUENCE [LARGE SCALE GENOMIC DNA]</scope>
    <source>
        <strain evidence="22">Zn</strain>
    </source>
</reference>
<dbReference type="SMART" id="SM00292">
    <property type="entry name" value="BRCT"/>
    <property type="match status" value="2"/>
</dbReference>
<dbReference type="PROSITE" id="PS50172">
    <property type="entry name" value="BRCT"/>
    <property type="match status" value="2"/>
</dbReference>
<comment type="cofactor">
    <cofactor evidence="1">
        <name>Mg(2+)</name>
        <dbReference type="ChEBI" id="CHEBI:18420"/>
    </cofactor>
</comment>
<dbReference type="Pfam" id="PF01068">
    <property type="entry name" value="DNA_ligase_A_M"/>
    <property type="match status" value="1"/>
</dbReference>
<dbReference type="EC" id="6.5.1.1" evidence="16"/>
<evidence type="ECO:0000256" key="6">
    <source>
        <dbReference type="ARBA" id="ARBA00022737"/>
    </source>
</evidence>
<proteinExistence type="inferred from homology"/>
<keyword evidence="5" id="KW-0479">Metal-binding</keyword>
<dbReference type="GO" id="GO:0006297">
    <property type="term" value="P:nucleotide-excision repair, DNA gap filling"/>
    <property type="evidence" value="ECO:0007669"/>
    <property type="project" value="TreeGrafter"/>
</dbReference>
<dbReference type="InterPro" id="IPR000977">
    <property type="entry name" value="DNA_ligase_ATP-dep"/>
</dbReference>
<dbReference type="GO" id="GO:0032807">
    <property type="term" value="C:DNA ligase IV complex"/>
    <property type="evidence" value="ECO:0007669"/>
    <property type="project" value="EnsemblFungi"/>
</dbReference>
<dbReference type="STRING" id="913774.A0A0C3D159"/>
<feature type="domain" description="BRCT" evidence="20">
    <location>
        <begin position="889"/>
        <end position="986"/>
    </location>
</feature>
<dbReference type="GO" id="GO:0006310">
    <property type="term" value="P:DNA recombination"/>
    <property type="evidence" value="ECO:0007669"/>
    <property type="project" value="UniProtKB-KW"/>
</dbReference>
<keyword evidence="13" id="KW-0539">Nucleus</keyword>
<evidence type="ECO:0000256" key="1">
    <source>
        <dbReference type="ARBA" id="ARBA00001946"/>
    </source>
</evidence>
<evidence type="ECO:0000256" key="16">
    <source>
        <dbReference type="RuleBase" id="RU000617"/>
    </source>
</evidence>
<keyword evidence="7 16" id="KW-0547">Nucleotide-binding</keyword>
<feature type="domain" description="BRCT" evidence="20">
    <location>
        <begin position="722"/>
        <end position="802"/>
    </location>
</feature>
<dbReference type="InterPro" id="IPR012310">
    <property type="entry name" value="DNA_ligase_ATP-dep_cent"/>
</dbReference>
<dbReference type="CDD" id="cd07903">
    <property type="entry name" value="Adenylation_DNA_ligase_IV"/>
    <property type="match status" value="1"/>
</dbReference>
<dbReference type="Gene3D" id="2.40.50.140">
    <property type="entry name" value="Nucleic acid-binding proteins"/>
    <property type="match status" value="1"/>
</dbReference>
<accession>A0A0C3D159</accession>
<dbReference type="EMBL" id="KN832872">
    <property type="protein sequence ID" value="KIN04989.1"/>
    <property type="molecule type" value="Genomic_DNA"/>
</dbReference>
<keyword evidence="8 16" id="KW-0227">DNA damage</keyword>
<comment type="subcellular location">
    <subcellularLocation>
        <location evidence="2">Nucleus</location>
    </subcellularLocation>
</comment>
<dbReference type="InterPro" id="IPR012340">
    <property type="entry name" value="NA-bd_OB-fold"/>
</dbReference>
<dbReference type="InterPro" id="IPR012308">
    <property type="entry name" value="DNA_ligase_ATP-dep_N"/>
</dbReference>
<evidence type="ECO:0000256" key="12">
    <source>
        <dbReference type="ARBA" id="ARBA00023204"/>
    </source>
</evidence>
<keyword evidence="4 16" id="KW-0436">Ligase</keyword>
<keyword evidence="12 16" id="KW-0234">DNA repair</keyword>
<evidence type="ECO:0000256" key="15">
    <source>
        <dbReference type="ARBA" id="ARBA00043870"/>
    </source>
</evidence>
<dbReference type="InterPro" id="IPR029710">
    <property type="entry name" value="LIG4"/>
</dbReference>
<dbReference type="Gene3D" id="1.10.3260.10">
    <property type="entry name" value="DNA ligase, ATP-dependent, N-terminal domain"/>
    <property type="match status" value="1"/>
</dbReference>
<dbReference type="SUPFAM" id="SSF52113">
    <property type="entry name" value="BRCT domain"/>
    <property type="match status" value="2"/>
</dbReference>
<dbReference type="SUPFAM" id="SSF50249">
    <property type="entry name" value="Nucleic acid-binding proteins"/>
    <property type="match status" value="1"/>
</dbReference>
<evidence type="ECO:0000256" key="3">
    <source>
        <dbReference type="ARBA" id="ARBA00007572"/>
    </source>
</evidence>
<dbReference type="PROSITE" id="PS00697">
    <property type="entry name" value="DNA_LIGASE_A1"/>
    <property type="match status" value="1"/>
</dbReference>
<comment type="similarity">
    <text evidence="3 17">Belongs to the ATP-dependent DNA ligase family.</text>
</comment>
<evidence type="ECO:0000256" key="2">
    <source>
        <dbReference type="ARBA" id="ARBA00004123"/>
    </source>
</evidence>
<keyword evidence="22" id="KW-1185">Reference proteome</keyword>
<sequence length="988" mass="113118">MHHISREPDAEAVEDEERQYGHDPLIRQELDSKYKNRPHNHSKTLPFHDLIIYLFNPLIEHQKVHTGPKISRNKQGRYGPKNPAPHEMRRNIIQRFMSKWRNDVGDDFYPAMRLLLPDKDRDRPMYGLKEKAIGKLLVKLMKISPDSEDGFSLTNWKLPGQIAGARGAGDFTRRCYEVLSKRGMRAAYGNMRIAEVNELLDKLAAAQGEAQQLSIFETFYEKMNADELMWLIRIILREMKFGASEKTLLNIWHPDGEAVFNMSSNLRRVCWDLTDPEQRLEDDEGGICLMSCFQPQLAQFSLNTFQKMVDRMGATEEDPDYWIEEKLDGERMQLHMEDASIPGGKRFAFWSRKAKDYTYLYGNSLEDDNSALTRHLKEAFDPRVRNIILDGEMITWDPESDLMVPFGTLKTAALEQQKNPFGGGMRPLFRVFDCLYVNDQDISNFTLRDRYNALIGSVRDVHRRLEIHHHVVATSVNAIEPLLRKVIAEAAEGLVLKNPRSLYRLNSRNDDWMKVKPEYMEEFGEALDCLVIGGYYGSGRKGGRLSSFLCGLRVTKNMVDSRCMNPMKFYSFFKVGGGFRAEDYDKLMYLTNDKWHDWDRKNPPTEYIELAGPDGQYERPDVWIKPTDSVVVGVKAASVGPSDSFKTNFTLRFPRFTTIRPDKDWQSALSIDDFLALKAQAEADKQKSMEFDRSRKKTRKRIKKDFTIAGNNGNVKTPYAGPESKVFKGLNFCVLSEMIHPTRKTKAEIEQIIKSNGGSIFQSTTAKEDILCIGDKRVVKVASLIKGGYTDVIKPSWILNAVAQADIDGPGRERFLVPFEPNHMFHMTPGTRQIVTENVDVYGDSYARDLSVTELRRVLDDMIPVKNSSFSPADFLTELEERGKGLGEMRGSIFSGCVAYFSGDIERDAETRMAKMRFEFAAGVVVDKLTEEVTHVAIVDEDRDAVRSLRKRISERAGKVPRVVGWAWVEESWKEGTRLDEERFAVVV</sequence>
<evidence type="ECO:0000256" key="7">
    <source>
        <dbReference type="ARBA" id="ARBA00022741"/>
    </source>
</evidence>
<evidence type="ECO:0000256" key="13">
    <source>
        <dbReference type="ARBA" id="ARBA00023242"/>
    </source>
</evidence>
<dbReference type="InParanoid" id="A0A0C3D159"/>
<dbReference type="InterPro" id="IPR044125">
    <property type="entry name" value="Adenylation_DNA_ligase_IV"/>
</dbReference>
<dbReference type="Gene3D" id="3.40.50.10190">
    <property type="entry name" value="BRCT domain"/>
    <property type="match status" value="2"/>
</dbReference>
<dbReference type="FunCoup" id="A0A0C3D159">
    <property type="interactions" value="579"/>
</dbReference>
<dbReference type="InterPro" id="IPR036599">
    <property type="entry name" value="DNA_ligase_N_sf"/>
</dbReference>
<comment type="catalytic activity">
    <reaction evidence="14 16">
        <text>ATP + (deoxyribonucleotide)n-3'-hydroxyl + 5'-phospho-(deoxyribonucleotide)m = (deoxyribonucleotide)n+m + AMP + diphosphate.</text>
        <dbReference type="EC" id="6.5.1.1"/>
    </reaction>
</comment>
<dbReference type="GO" id="GO:0003910">
    <property type="term" value="F:DNA ligase (ATP) activity"/>
    <property type="evidence" value="ECO:0007669"/>
    <property type="project" value="UniProtKB-EC"/>
</dbReference>
<dbReference type="GO" id="GO:0003677">
    <property type="term" value="F:DNA binding"/>
    <property type="evidence" value="ECO:0007669"/>
    <property type="project" value="InterPro"/>
</dbReference>
<dbReference type="PANTHER" id="PTHR45997:SF1">
    <property type="entry name" value="DNA LIGASE 4"/>
    <property type="match status" value="1"/>
</dbReference>
<dbReference type="InterPro" id="IPR036420">
    <property type="entry name" value="BRCT_dom_sf"/>
</dbReference>
<reference evidence="21 22" key="1">
    <citation type="submission" date="2014-04" db="EMBL/GenBank/DDBJ databases">
        <authorList>
            <consortium name="DOE Joint Genome Institute"/>
            <person name="Kuo A."/>
            <person name="Martino E."/>
            <person name="Perotto S."/>
            <person name="Kohler A."/>
            <person name="Nagy L.G."/>
            <person name="Floudas D."/>
            <person name="Copeland A."/>
            <person name="Barry K.W."/>
            <person name="Cichocki N."/>
            <person name="Veneault-Fourrey C."/>
            <person name="LaButti K."/>
            <person name="Lindquist E.A."/>
            <person name="Lipzen A."/>
            <person name="Lundell T."/>
            <person name="Morin E."/>
            <person name="Murat C."/>
            <person name="Sun H."/>
            <person name="Tunlid A."/>
            <person name="Henrissat B."/>
            <person name="Grigoriev I.V."/>
            <person name="Hibbett D.S."/>
            <person name="Martin F."/>
            <person name="Nordberg H.P."/>
            <person name="Cantor M.N."/>
            <person name="Hua S.X."/>
        </authorList>
    </citation>
    <scope>NUCLEOTIDE SEQUENCE [LARGE SCALE GENOMIC DNA]</scope>
    <source>
        <strain evidence="21 22">Zn</strain>
    </source>
</reference>
<keyword evidence="6" id="KW-0677">Repeat</keyword>
<evidence type="ECO:0000256" key="8">
    <source>
        <dbReference type="ARBA" id="ARBA00022763"/>
    </source>
</evidence>
<dbReference type="Pfam" id="PF04675">
    <property type="entry name" value="DNA_ligase_A_N"/>
    <property type="match status" value="1"/>
</dbReference>
<evidence type="ECO:0000256" key="9">
    <source>
        <dbReference type="ARBA" id="ARBA00022840"/>
    </source>
</evidence>
<evidence type="ECO:0000313" key="21">
    <source>
        <dbReference type="EMBL" id="KIN04989.1"/>
    </source>
</evidence>
<dbReference type="HOGENOM" id="CLU_004844_1_1_1"/>
<dbReference type="GO" id="GO:0005524">
    <property type="term" value="F:ATP binding"/>
    <property type="evidence" value="ECO:0007669"/>
    <property type="project" value="UniProtKB-KW"/>
</dbReference>
<dbReference type="NCBIfam" id="TIGR00574">
    <property type="entry name" value="dnl1"/>
    <property type="match status" value="1"/>
</dbReference>
<protein>
    <recommendedName>
        <fullName evidence="16">DNA ligase</fullName>
        <ecNumber evidence="16">6.5.1.1</ecNumber>
    </recommendedName>
</protein>
<keyword evidence="11 16" id="KW-0233">DNA recombination</keyword>
<gene>
    <name evidence="21" type="ORF">OIDMADRAFT_25595</name>
</gene>
<feature type="region of interest" description="Disordered" evidence="18">
    <location>
        <begin position="65"/>
        <end position="86"/>
    </location>
</feature>
<dbReference type="PANTHER" id="PTHR45997">
    <property type="entry name" value="DNA LIGASE 4"/>
    <property type="match status" value="1"/>
</dbReference>
<dbReference type="GO" id="GO:0071897">
    <property type="term" value="P:DNA biosynthetic process"/>
    <property type="evidence" value="ECO:0007669"/>
    <property type="project" value="InterPro"/>
</dbReference>
<dbReference type="PROSITE" id="PS50160">
    <property type="entry name" value="DNA_LIGASE_A3"/>
    <property type="match status" value="1"/>
</dbReference>
<dbReference type="InterPro" id="IPR001357">
    <property type="entry name" value="BRCT_dom"/>
</dbReference>
<feature type="domain" description="ATP-dependent DNA ligase family profile" evidence="19">
    <location>
        <begin position="429"/>
        <end position="554"/>
    </location>
</feature>
<comment type="function">
    <text evidence="15">DNA ligase involved in DNA non-homologous end joining (NHEJ); required for double-strand break (DSB) repair.</text>
</comment>
<evidence type="ECO:0000256" key="11">
    <source>
        <dbReference type="ARBA" id="ARBA00023172"/>
    </source>
</evidence>
<evidence type="ECO:0000256" key="14">
    <source>
        <dbReference type="ARBA" id="ARBA00034003"/>
    </source>
</evidence>
<dbReference type="FunFam" id="1.10.3260.10:FF:000008">
    <property type="entry name" value="DNA ligase 4"/>
    <property type="match status" value="1"/>
</dbReference>
<evidence type="ECO:0000259" key="19">
    <source>
        <dbReference type="PROSITE" id="PS50160"/>
    </source>
</evidence>